<sequence>MQSLTGTSKKPEDPENLPEDFIQRLSQARLRSPSPPTQPAVYEEELYPEDDYHQLWETSSALTQPLDKEKQYRDSLQRETEAYHALINNRGRPSHLISLLKDIVKNPGEYRKILSF</sequence>
<evidence type="ECO:0000313" key="2">
    <source>
        <dbReference type="EMBL" id="KAF2176898.1"/>
    </source>
</evidence>
<dbReference type="AlphaFoldDB" id="A0A6A6DEJ8"/>
<proteinExistence type="predicted"/>
<organism evidence="2 3">
    <name type="scientific">Zopfia rhizophila CBS 207.26</name>
    <dbReference type="NCBI Taxonomy" id="1314779"/>
    <lineage>
        <taxon>Eukaryota</taxon>
        <taxon>Fungi</taxon>
        <taxon>Dikarya</taxon>
        <taxon>Ascomycota</taxon>
        <taxon>Pezizomycotina</taxon>
        <taxon>Dothideomycetes</taxon>
        <taxon>Dothideomycetes incertae sedis</taxon>
        <taxon>Zopfiaceae</taxon>
        <taxon>Zopfia</taxon>
    </lineage>
</organism>
<gene>
    <name evidence="2" type="ORF">K469DRAFT_697612</name>
</gene>
<evidence type="ECO:0000313" key="3">
    <source>
        <dbReference type="Proteomes" id="UP000800200"/>
    </source>
</evidence>
<protein>
    <submittedName>
        <fullName evidence="2">Uncharacterized protein</fullName>
    </submittedName>
</protein>
<evidence type="ECO:0000256" key="1">
    <source>
        <dbReference type="SAM" id="MobiDB-lite"/>
    </source>
</evidence>
<dbReference type="Proteomes" id="UP000800200">
    <property type="component" value="Unassembled WGS sequence"/>
</dbReference>
<reference evidence="2" key="1">
    <citation type="journal article" date="2020" name="Stud. Mycol.">
        <title>101 Dothideomycetes genomes: a test case for predicting lifestyles and emergence of pathogens.</title>
        <authorList>
            <person name="Haridas S."/>
            <person name="Albert R."/>
            <person name="Binder M."/>
            <person name="Bloem J."/>
            <person name="Labutti K."/>
            <person name="Salamov A."/>
            <person name="Andreopoulos B."/>
            <person name="Baker S."/>
            <person name="Barry K."/>
            <person name="Bills G."/>
            <person name="Bluhm B."/>
            <person name="Cannon C."/>
            <person name="Castanera R."/>
            <person name="Culley D."/>
            <person name="Daum C."/>
            <person name="Ezra D."/>
            <person name="Gonzalez J."/>
            <person name="Henrissat B."/>
            <person name="Kuo A."/>
            <person name="Liang C."/>
            <person name="Lipzen A."/>
            <person name="Lutzoni F."/>
            <person name="Magnuson J."/>
            <person name="Mondo S."/>
            <person name="Nolan M."/>
            <person name="Ohm R."/>
            <person name="Pangilinan J."/>
            <person name="Park H.-J."/>
            <person name="Ramirez L."/>
            <person name="Alfaro M."/>
            <person name="Sun H."/>
            <person name="Tritt A."/>
            <person name="Yoshinaga Y."/>
            <person name="Zwiers L.-H."/>
            <person name="Turgeon B."/>
            <person name="Goodwin S."/>
            <person name="Spatafora J."/>
            <person name="Crous P."/>
            <person name="Grigoriev I."/>
        </authorList>
    </citation>
    <scope>NUCLEOTIDE SEQUENCE</scope>
    <source>
        <strain evidence="2">CBS 207.26</strain>
    </source>
</reference>
<dbReference type="OrthoDB" id="3945206at2759"/>
<accession>A0A6A6DEJ8</accession>
<dbReference type="EMBL" id="ML994698">
    <property type="protein sequence ID" value="KAF2176898.1"/>
    <property type="molecule type" value="Genomic_DNA"/>
</dbReference>
<name>A0A6A6DEJ8_9PEZI</name>
<keyword evidence="3" id="KW-1185">Reference proteome</keyword>
<feature type="region of interest" description="Disordered" evidence="1">
    <location>
        <begin position="1"/>
        <end position="39"/>
    </location>
</feature>